<protein>
    <submittedName>
        <fullName evidence="3">Penicillin acylase family protein</fullName>
    </submittedName>
</protein>
<dbReference type="EMBL" id="PNCG01000814">
    <property type="protein sequence ID" value="TMP72076.1"/>
    <property type="molecule type" value="Genomic_DNA"/>
</dbReference>
<dbReference type="SUPFAM" id="SSF56235">
    <property type="entry name" value="N-terminal nucleophile aminohydrolases (Ntn hydrolases)"/>
    <property type="match status" value="1"/>
</dbReference>
<dbReference type="InterPro" id="IPR002692">
    <property type="entry name" value="S45"/>
</dbReference>
<dbReference type="Proteomes" id="UP000305874">
    <property type="component" value="Unassembled WGS sequence"/>
</dbReference>
<feature type="non-terminal residue" evidence="3">
    <location>
        <position position="1"/>
    </location>
</feature>
<proteinExistence type="inferred from homology"/>
<evidence type="ECO:0000313" key="3">
    <source>
        <dbReference type="EMBL" id="TMP72076.1"/>
    </source>
</evidence>
<comment type="similarity">
    <text evidence="1">Belongs to the peptidase S45 family.</text>
</comment>
<dbReference type="PANTHER" id="PTHR34218">
    <property type="entry name" value="PEPTIDASE S45 PENICILLIN AMIDASE"/>
    <property type="match status" value="1"/>
</dbReference>
<evidence type="ECO:0000313" key="4">
    <source>
        <dbReference type="Proteomes" id="UP000305874"/>
    </source>
</evidence>
<dbReference type="Gene3D" id="1.10.439.10">
    <property type="entry name" value="Penicillin Amidohydrolase, domain 1"/>
    <property type="match status" value="1"/>
</dbReference>
<dbReference type="RefSeq" id="WP_138549416.1">
    <property type="nucleotide sequence ID" value="NZ_PNCG01000814.1"/>
</dbReference>
<dbReference type="InterPro" id="IPR023343">
    <property type="entry name" value="Penicillin_amidase_dom1"/>
</dbReference>
<feature type="non-terminal residue" evidence="3">
    <location>
        <position position="160"/>
    </location>
</feature>
<reference evidence="3 4" key="1">
    <citation type="submission" date="2017-12" db="EMBL/GenBank/DDBJ databases">
        <authorList>
            <person name="Paulsen S."/>
            <person name="Gram L.K."/>
        </authorList>
    </citation>
    <scope>NUCLEOTIDE SEQUENCE [LARGE SCALE GENOMIC DNA]</scope>
    <source>
        <strain evidence="3 4">S2897</strain>
    </source>
</reference>
<dbReference type="AlphaFoldDB" id="A0A5S3YJ89"/>
<dbReference type="GO" id="GO:0017000">
    <property type="term" value="P:antibiotic biosynthetic process"/>
    <property type="evidence" value="ECO:0007669"/>
    <property type="project" value="InterPro"/>
</dbReference>
<evidence type="ECO:0000256" key="1">
    <source>
        <dbReference type="ARBA" id="ARBA00006586"/>
    </source>
</evidence>
<evidence type="ECO:0000256" key="2">
    <source>
        <dbReference type="ARBA" id="ARBA00038735"/>
    </source>
</evidence>
<name>A0A5S3YJ89_9GAMM</name>
<reference evidence="4" key="2">
    <citation type="submission" date="2019-06" db="EMBL/GenBank/DDBJ databases">
        <title>Co-occurence of chitin degradation, pigmentation and bioactivity in marine Pseudoalteromonas.</title>
        <authorList>
            <person name="Sonnenschein E.C."/>
            <person name="Bech P.K."/>
        </authorList>
    </citation>
    <scope>NUCLEOTIDE SEQUENCE [LARGE SCALE GENOMIC DNA]</scope>
    <source>
        <strain evidence="4">S2897</strain>
    </source>
</reference>
<sequence>QTPIETTVLTAKQLSAPAKIQIDKFGIAHITARSDSDVYFAQGFNIARERLWQIDLWRRKGLGLLSQAFGPAFIEQDKASRLFLFRGNIAHERWQYGFNAPTAIDSFVAGINYYIEQIQAGNVPLPPEFTLLQYQPLTWHADDILKIRSHGLSRNVNSEV</sequence>
<dbReference type="PANTHER" id="PTHR34218:SF4">
    <property type="entry name" value="ACYL-HOMOSERINE LACTONE ACYLASE QUIP"/>
    <property type="match status" value="1"/>
</dbReference>
<organism evidence="3 4">
    <name type="scientific">Pseudoalteromonas ruthenica</name>
    <dbReference type="NCBI Taxonomy" id="151081"/>
    <lineage>
        <taxon>Bacteria</taxon>
        <taxon>Pseudomonadati</taxon>
        <taxon>Pseudomonadota</taxon>
        <taxon>Gammaproteobacteria</taxon>
        <taxon>Alteromonadales</taxon>
        <taxon>Pseudoalteromonadaceae</taxon>
        <taxon>Pseudoalteromonas</taxon>
    </lineage>
</organism>
<comment type="caution">
    <text evidence="3">The sequence shown here is derived from an EMBL/GenBank/DDBJ whole genome shotgun (WGS) entry which is preliminary data.</text>
</comment>
<dbReference type="Pfam" id="PF01804">
    <property type="entry name" value="Penicil_amidase"/>
    <property type="match status" value="1"/>
</dbReference>
<comment type="subunit">
    <text evidence="2">Heterodimer of an alpha subunit and a beta subunit processed from the same precursor.</text>
</comment>
<dbReference type="GO" id="GO:0016811">
    <property type="term" value="F:hydrolase activity, acting on carbon-nitrogen (but not peptide) bonds, in linear amides"/>
    <property type="evidence" value="ECO:0007669"/>
    <property type="project" value="InterPro"/>
</dbReference>
<dbReference type="InterPro" id="IPR029055">
    <property type="entry name" value="Ntn_hydrolases_N"/>
</dbReference>
<gene>
    <name evidence="3" type="ORF">CWC05_22655</name>
</gene>
<accession>A0A5S3YJ89</accession>